<dbReference type="EMBL" id="BONG01000093">
    <property type="protein sequence ID" value="GIF94359.1"/>
    <property type="molecule type" value="Genomic_DNA"/>
</dbReference>
<name>A0A8J3KFY9_9ACTN</name>
<sequence length="161" mass="17047">MNTEPTARTAPGIDRDIYPMPAFVKFEATDLAATARWYEAAGFVVLAAMPGPDGRTMLVHLRRQRYQDILLVPAGGAPTGGGRITMAAGGDDLARRAREVATAGGGSAQGPAPTPWYSDDLVLTDPDGNVVVLTEPRRRDIDADAEWSAMVRTSVGRAVAP</sequence>
<evidence type="ECO:0000313" key="2">
    <source>
        <dbReference type="EMBL" id="GIF94359.1"/>
    </source>
</evidence>
<dbReference type="Gene3D" id="3.10.180.10">
    <property type="entry name" value="2,3-Dihydroxybiphenyl 1,2-Dioxygenase, domain 1"/>
    <property type="match status" value="1"/>
</dbReference>
<comment type="caution">
    <text evidence="2">The sequence shown here is derived from an EMBL/GenBank/DDBJ whole genome shotgun (WGS) entry which is preliminary data.</text>
</comment>
<organism evidence="2 3">
    <name type="scientific">Catellatospora chokoriensis</name>
    <dbReference type="NCBI Taxonomy" id="310353"/>
    <lineage>
        <taxon>Bacteria</taxon>
        <taxon>Bacillati</taxon>
        <taxon>Actinomycetota</taxon>
        <taxon>Actinomycetes</taxon>
        <taxon>Micromonosporales</taxon>
        <taxon>Micromonosporaceae</taxon>
        <taxon>Catellatospora</taxon>
    </lineage>
</organism>
<dbReference type="Proteomes" id="UP000619293">
    <property type="component" value="Unassembled WGS sequence"/>
</dbReference>
<dbReference type="CDD" id="cd06587">
    <property type="entry name" value="VOC"/>
    <property type="match status" value="1"/>
</dbReference>
<dbReference type="InterPro" id="IPR029068">
    <property type="entry name" value="Glyas_Bleomycin-R_OHBP_Dase"/>
</dbReference>
<evidence type="ECO:0000259" key="1">
    <source>
        <dbReference type="PROSITE" id="PS51819"/>
    </source>
</evidence>
<protein>
    <recommendedName>
        <fullName evidence="1">VOC domain-containing protein</fullName>
    </recommendedName>
</protein>
<dbReference type="InterPro" id="IPR041581">
    <property type="entry name" value="Glyoxalase_6"/>
</dbReference>
<dbReference type="RefSeq" id="WP_191839054.1">
    <property type="nucleotide sequence ID" value="NZ_BAAALB010000006.1"/>
</dbReference>
<gene>
    <name evidence="2" type="ORF">Cch02nite_78030</name>
</gene>
<dbReference type="SUPFAM" id="SSF54593">
    <property type="entry name" value="Glyoxalase/Bleomycin resistance protein/Dihydroxybiphenyl dioxygenase"/>
    <property type="match status" value="1"/>
</dbReference>
<dbReference type="PROSITE" id="PS51819">
    <property type="entry name" value="VOC"/>
    <property type="match status" value="1"/>
</dbReference>
<keyword evidence="3" id="KW-1185">Reference proteome</keyword>
<accession>A0A8J3KFY9</accession>
<proteinExistence type="predicted"/>
<reference evidence="2 3" key="1">
    <citation type="submission" date="2021-01" db="EMBL/GenBank/DDBJ databases">
        <title>Whole genome shotgun sequence of Catellatospora chokoriensis NBRC 107358.</title>
        <authorList>
            <person name="Komaki H."/>
            <person name="Tamura T."/>
        </authorList>
    </citation>
    <scope>NUCLEOTIDE SEQUENCE [LARGE SCALE GENOMIC DNA]</scope>
    <source>
        <strain evidence="2 3">NBRC 107358</strain>
    </source>
</reference>
<evidence type="ECO:0000313" key="3">
    <source>
        <dbReference type="Proteomes" id="UP000619293"/>
    </source>
</evidence>
<dbReference type="Pfam" id="PF18029">
    <property type="entry name" value="Glyoxalase_6"/>
    <property type="match status" value="1"/>
</dbReference>
<feature type="domain" description="VOC" evidence="1">
    <location>
        <begin position="20"/>
        <end position="136"/>
    </location>
</feature>
<dbReference type="InterPro" id="IPR037523">
    <property type="entry name" value="VOC_core"/>
</dbReference>
<dbReference type="AlphaFoldDB" id="A0A8J3KFY9"/>